<dbReference type="AlphaFoldDB" id="A0A2P6NT08"/>
<dbReference type="SUPFAM" id="SSF50685">
    <property type="entry name" value="Barwin-like endoglucanases"/>
    <property type="match status" value="1"/>
</dbReference>
<comment type="similarity">
    <text evidence="1">Belongs to the expansin family. Expansin A subfamily.</text>
</comment>
<feature type="transmembrane region" description="Helical" evidence="4">
    <location>
        <begin position="20"/>
        <end position="39"/>
    </location>
</feature>
<dbReference type="InterPro" id="IPR036908">
    <property type="entry name" value="RlpA-like_sf"/>
</dbReference>
<feature type="domain" description="RlpA-like protein double-psi beta-barrel" evidence="5">
    <location>
        <begin position="44"/>
        <end position="131"/>
    </location>
</feature>
<accession>A0A2P6NT08</accession>
<evidence type="ECO:0000256" key="4">
    <source>
        <dbReference type="SAM" id="Phobius"/>
    </source>
</evidence>
<evidence type="ECO:0000256" key="1">
    <source>
        <dbReference type="ARBA" id="ARBA00005392"/>
    </source>
</evidence>
<dbReference type="InterPro" id="IPR009009">
    <property type="entry name" value="RlpA-like_DPBB"/>
</dbReference>
<protein>
    <submittedName>
        <fullName evidence="6">Riboflavine-aldehyde-forming enzyme</fullName>
    </submittedName>
</protein>
<dbReference type="InterPro" id="IPR051477">
    <property type="entry name" value="Expansin_CellWall"/>
</dbReference>
<keyword evidence="4" id="KW-0812">Transmembrane</keyword>
<evidence type="ECO:0000313" key="6">
    <source>
        <dbReference type="EMBL" id="PRP87097.1"/>
    </source>
</evidence>
<dbReference type="InParanoid" id="A0A2P6NT08"/>
<gene>
    <name evidence="6" type="ORF">PROFUN_04833</name>
</gene>
<dbReference type="Pfam" id="PF03330">
    <property type="entry name" value="DPBB_1"/>
    <property type="match status" value="1"/>
</dbReference>
<keyword evidence="4" id="KW-1133">Transmembrane helix</keyword>
<keyword evidence="3" id="KW-1015">Disulfide bond</keyword>
<proteinExistence type="inferred from homology"/>
<keyword evidence="4" id="KW-0472">Membrane</keyword>
<dbReference type="PANTHER" id="PTHR31836">
    <property type="match status" value="1"/>
</dbReference>
<evidence type="ECO:0000259" key="5">
    <source>
        <dbReference type="Pfam" id="PF03330"/>
    </source>
</evidence>
<dbReference type="EMBL" id="MDYQ01000023">
    <property type="protein sequence ID" value="PRP87097.1"/>
    <property type="molecule type" value="Genomic_DNA"/>
</dbReference>
<name>A0A2P6NT08_9EUKA</name>
<sequence length="135" mass="14003">MDYPGVHPPNEESFSTAPTMVNKSILLTIALFLSLIALCQASISGQATYFAPGLGACGHTNGANDLIAALNKAQYGSGGYCGKKATVHGPNGSVKVTIVDECPGCSYGDLDLSPAAFKKIADLSAGRVSIHWNWS</sequence>
<reference evidence="6 7" key="1">
    <citation type="journal article" date="2018" name="Genome Biol. Evol.">
        <title>Multiple Roots of Fruiting Body Formation in Amoebozoa.</title>
        <authorList>
            <person name="Hillmann F."/>
            <person name="Forbes G."/>
            <person name="Novohradska S."/>
            <person name="Ferling I."/>
            <person name="Riege K."/>
            <person name="Groth M."/>
            <person name="Westermann M."/>
            <person name="Marz M."/>
            <person name="Spaller T."/>
            <person name="Winckler T."/>
            <person name="Schaap P."/>
            <person name="Glockner G."/>
        </authorList>
    </citation>
    <scope>NUCLEOTIDE SEQUENCE [LARGE SCALE GENOMIC DNA]</scope>
    <source>
        <strain evidence="6 7">Jena</strain>
    </source>
</reference>
<comment type="caution">
    <text evidence="6">The sequence shown here is derived from an EMBL/GenBank/DDBJ whole genome shotgun (WGS) entry which is preliminary data.</text>
</comment>
<dbReference type="Proteomes" id="UP000241769">
    <property type="component" value="Unassembled WGS sequence"/>
</dbReference>
<dbReference type="STRING" id="1890364.A0A2P6NT08"/>
<dbReference type="OrthoDB" id="406505at2759"/>
<evidence type="ECO:0000256" key="2">
    <source>
        <dbReference type="ARBA" id="ARBA00022729"/>
    </source>
</evidence>
<dbReference type="CDD" id="cd22191">
    <property type="entry name" value="DPBB_RlpA_EXP_N-like"/>
    <property type="match status" value="1"/>
</dbReference>
<dbReference type="PANTHER" id="PTHR31836:SF28">
    <property type="entry name" value="SRCR DOMAIN-CONTAINING PROTEIN-RELATED"/>
    <property type="match status" value="1"/>
</dbReference>
<keyword evidence="2" id="KW-0732">Signal</keyword>
<dbReference type="Gene3D" id="2.40.40.10">
    <property type="entry name" value="RlpA-like domain"/>
    <property type="match status" value="1"/>
</dbReference>
<keyword evidence="7" id="KW-1185">Reference proteome</keyword>
<evidence type="ECO:0000313" key="7">
    <source>
        <dbReference type="Proteomes" id="UP000241769"/>
    </source>
</evidence>
<organism evidence="6 7">
    <name type="scientific">Planoprotostelium fungivorum</name>
    <dbReference type="NCBI Taxonomy" id="1890364"/>
    <lineage>
        <taxon>Eukaryota</taxon>
        <taxon>Amoebozoa</taxon>
        <taxon>Evosea</taxon>
        <taxon>Variosea</taxon>
        <taxon>Cavosteliida</taxon>
        <taxon>Cavosteliaceae</taxon>
        <taxon>Planoprotostelium</taxon>
    </lineage>
</organism>
<evidence type="ECO:0000256" key="3">
    <source>
        <dbReference type="ARBA" id="ARBA00023157"/>
    </source>
</evidence>